<sequence length="210" mass="22642">MGVHTFVCRNSGGVWKAKQLTRDLEGEASSTFDLQRSLVRVAAAVDSSGGHAEESDKLSLAAETAVNLLAAAAVVLLQPAAAVQQQLPRHLQWRKRRKRSKAMVREAPVGGTPKSRVSKSLIYFTSQNAEESGSHILSKTTSLILAFSFPIINVTYEGEVILDTDSRTSSGVTNKGSPDRFSDKKCSEAGVARRALVHSFLPDAHSNLQP</sequence>
<name>A0AAP0AVQ7_9ASPA</name>
<dbReference type="GO" id="GO:0005840">
    <property type="term" value="C:ribosome"/>
    <property type="evidence" value="ECO:0007669"/>
    <property type="project" value="UniProtKB-KW"/>
</dbReference>
<evidence type="ECO:0000313" key="3">
    <source>
        <dbReference type="Proteomes" id="UP001418222"/>
    </source>
</evidence>
<reference evidence="2 3" key="1">
    <citation type="journal article" date="2022" name="Nat. Plants">
        <title>Genomes of leafy and leafless Platanthera orchids illuminate the evolution of mycoheterotrophy.</title>
        <authorList>
            <person name="Li M.H."/>
            <person name="Liu K.W."/>
            <person name="Li Z."/>
            <person name="Lu H.C."/>
            <person name="Ye Q.L."/>
            <person name="Zhang D."/>
            <person name="Wang J.Y."/>
            <person name="Li Y.F."/>
            <person name="Zhong Z.M."/>
            <person name="Liu X."/>
            <person name="Yu X."/>
            <person name="Liu D.K."/>
            <person name="Tu X.D."/>
            <person name="Liu B."/>
            <person name="Hao Y."/>
            <person name="Liao X.Y."/>
            <person name="Jiang Y.T."/>
            <person name="Sun W.H."/>
            <person name="Chen J."/>
            <person name="Chen Y.Q."/>
            <person name="Ai Y."/>
            <person name="Zhai J.W."/>
            <person name="Wu S.S."/>
            <person name="Zhou Z."/>
            <person name="Hsiao Y.Y."/>
            <person name="Wu W.L."/>
            <person name="Chen Y.Y."/>
            <person name="Lin Y.F."/>
            <person name="Hsu J.L."/>
            <person name="Li C.Y."/>
            <person name="Wang Z.W."/>
            <person name="Zhao X."/>
            <person name="Zhong W.Y."/>
            <person name="Ma X.K."/>
            <person name="Ma L."/>
            <person name="Huang J."/>
            <person name="Chen G.Z."/>
            <person name="Huang M.Z."/>
            <person name="Huang L."/>
            <person name="Peng D.H."/>
            <person name="Luo Y.B."/>
            <person name="Zou S.Q."/>
            <person name="Chen S.P."/>
            <person name="Lan S."/>
            <person name="Tsai W.C."/>
            <person name="Van de Peer Y."/>
            <person name="Liu Z.J."/>
        </authorList>
    </citation>
    <scope>NUCLEOTIDE SEQUENCE [LARGE SCALE GENOMIC DNA]</scope>
    <source>
        <strain evidence="2">Lor287</strain>
    </source>
</reference>
<dbReference type="EMBL" id="JBBWWQ010000020">
    <property type="protein sequence ID" value="KAK8916612.1"/>
    <property type="molecule type" value="Genomic_DNA"/>
</dbReference>
<dbReference type="GO" id="GO:0003735">
    <property type="term" value="F:structural constituent of ribosome"/>
    <property type="evidence" value="ECO:0007669"/>
    <property type="project" value="InterPro"/>
</dbReference>
<gene>
    <name evidence="2" type="primary">RPP3A</name>
    <name evidence="2" type="ORF">KSP39_PZI023349</name>
</gene>
<evidence type="ECO:0000256" key="1">
    <source>
        <dbReference type="SAM" id="MobiDB-lite"/>
    </source>
</evidence>
<organism evidence="2 3">
    <name type="scientific">Platanthera zijinensis</name>
    <dbReference type="NCBI Taxonomy" id="2320716"/>
    <lineage>
        <taxon>Eukaryota</taxon>
        <taxon>Viridiplantae</taxon>
        <taxon>Streptophyta</taxon>
        <taxon>Embryophyta</taxon>
        <taxon>Tracheophyta</taxon>
        <taxon>Spermatophyta</taxon>
        <taxon>Magnoliopsida</taxon>
        <taxon>Liliopsida</taxon>
        <taxon>Asparagales</taxon>
        <taxon>Orchidaceae</taxon>
        <taxon>Orchidoideae</taxon>
        <taxon>Orchideae</taxon>
        <taxon>Orchidinae</taxon>
        <taxon>Platanthera</taxon>
    </lineage>
</organism>
<keyword evidence="3" id="KW-1185">Reference proteome</keyword>
<keyword evidence="2" id="KW-0689">Ribosomal protein</keyword>
<dbReference type="PANTHER" id="PTHR47207:SF2">
    <property type="entry name" value="LARGE RIBOSOMAL SUBUNIT PROTEIN P3Y-RELATED"/>
    <property type="match status" value="1"/>
</dbReference>
<feature type="region of interest" description="Disordered" evidence="1">
    <location>
        <begin position="95"/>
        <end position="115"/>
    </location>
</feature>
<dbReference type="Proteomes" id="UP001418222">
    <property type="component" value="Unassembled WGS sequence"/>
</dbReference>
<keyword evidence="2" id="KW-0687">Ribonucleoprotein</keyword>
<evidence type="ECO:0000313" key="2">
    <source>
        <dbReference type="EMBL" id="KAK8916612.1"/>
    </source>
</evidence>
<proteinExistence type="predicted"/>
<dbReference type="InterPro" id="IPR044252">
    <property type="entry name" value="RPP3"/>
</dbReference>
<dbReference type="AlphaFoldDB" id="A0AAP0AVQ7"/>
<dbReference type="PANTHER" id="PTHR47207">
    <property type="entry name" value="60S ACIDIC RIBOSOMAL PROTEIN P3-1-RELATED"/>
    <property type="match status" value="1"/>
</dbReference>
<accession>A0AAP0AVQ7</accession>
<comment type="caution">
    <text evidence="2">The sequence shown here is derived from an EMBL/GenBank/DDBJ whole genome shotgun (WGS) entry which is preliminary data.</text>
</comment>
<protein>
    <submittedName>
        <fullName evidence="2">60S acidic ribosomal protein P3-1</fullName>
    </submittedName>
</protein>